<dbReference type="InterPro" id="IPR033897">
    <property type="entry name" value="SRF-like_MADS-box"/>
</dbReference>
<dbReference type="Gene3D" id="3.40.1810.10">
    <property type="entry name" value="Transcription factor, MADS-box"/>
    <property type="match status" value="1"/>
</dbReference>
<dbReference type="GO" id="GO:0000987">
    <property type="term" value="F:cis-regulatory region sequence-specific DNA binding"/>
    <property type="evidence" value="ECO:0007669"/>
    <property type="project" value="InterPro"/>
</dbReference>
<dbReference type="FunFam" id="3.40.1810.10:FF:000018">
    <property type="entry name" value="agamous-like MADS-box protein AGL80"/>
    <property type="match status" value="1"/>
</dbReference>
<keyword evidence="3" id="KW-0238">DNA-binding</keyword>
<evidence type="ECO:0000256" key="2">
    <source>
        <dbReference type="ARBA" id="ARBA00023015"/>
    </source>
</evidence>
<evidence type="ECO:0000256" key="1">
    <source>
        <dbReference type="ARBA" id="ARBA00004123"/>
    </source>
</evidence>
<dbReference type="GO" id="GO:0046983">
    <property type="term" value="F:protein dimerization activity"/>
    <property type="evidence" value="ECO:0007669"/>
    <property type="project" value="InterPro"/>
</dbReference>
<dbReference type="AlphaFoldDB" id="A0A371I5N7"/>
<evidence type="ECO:0000313" key="8">
    <source>
        <dbReference type="EMBL" id="RDY10357.1"/>
    </source>
</evidence>
<dbReference type="GO" id="GO:0005634">
    <property type="term" value="C:nucleus"/>
    <property type="evidence" value="ECO:0007669"/>
    <property type="project" value="UniProtKB-SubCell"/>
</dbReference>
<dbReference type="InterPro" id="IPR036879">
    <property type="entry name" value="TF_MADSbox_sf"/>
</dbReference>
<keyword evidence="6" id="KW-1133">Transmembrane helix</keyword>
<dbReference type="EMBL" id="QJKJ01000857">
    <property type="protein sequence ID" value="RDY10357.1"/>
    <property type="molecule type" value="Genomic_DNA"/>
</dbReference>
<feature type="non-terminal residue" evidence="8">
    <location>
        <position position="365"/>
    </location>
</feature>
<sequence length="365" mass="42499">MLNYGHDSDMTTNLMERMTFSGTFECAKLIGTITQNKRPGLRDRWWQEKVQATTHFTCISFCFTHFVVSIIFMARRRIKNALIANDCARKTSYMKRKKSLMKMVKELCTLCSIEACAIVYSPYHCEPEIWPSESGVLNVVQKFRTLPEWMQTKKMLNQESFIAQSILKGDERIRNLVKENKETEMTMFMYQCLNTGMIQPGNNMNTTDLNDLSSIIEHKLKEIGTRLDSLNVDEIIPYQLQMPILASQLAMQTPAYNPQMQTLPYQPQPQMQTLPYQPQPQPQMHNQTLPYQLQMQTLPYQPQPEMQTQTLPYQPQVQTQTLPYQSQLQTQTLPYQPQPQMLNYDHGSDTTANLMESDLFLDFLN</sequence>
<dbReference type="GO" id="GO:0045944">
    <property type="term" value="P:positive regulation of transcription by RNA polymerase II"/>
    <property type="evidence" value="ECO:0007669"/>
    <property type="project" value="InterPro"/>
</dbReference>
<keyword evidence="9" id="KW-1185">Reference proteome</keyword>
<organism evidence="8 9">
    <name type="scientific">Mucuna pruriens</name>
    <name type="common">Velvet bean</name>
    <name type="synonym">Dolichos pruriens</name>
    <dbReference type="NCBI Taxonomy" id="157652"/>
    <lineage>
        <taxon>Eukaryota</taxon>
        <taxon>Viridiplantae</taxon>
        <taxon>Streptophyta</taxon>
        <taxon>Embryophyta</taxon>
        <taxon>Tracheophyta</taxon>
        <taxon>Spermatophyta</taxon>
        <taxon>Magnoliopsida</taxon>
        <taxon>eudicotyledons</taxon>
        <taxon>Gunneridae</taxon>
        <taxon>Pentapetalae</taxon>
        <taxon>rosids</taxon>
        <taxon>fabids</taxon>
        <taxon>Fabales</taxon>
        <taxon>Fabaceae</taxon>
        <taxon>Papilionoideae</taxon>
        <taxon>50 kb inversion clade</taxon>
        <taxon>NPAAA clade</taxon>
        <taxon>indigoferoid/millettioid clade</taxon>
        <taxon>Phaseoleae</taxon>
        <taxon>Mucuna</taxon>
    </lineage>
</organism>
<feature type="non-terminal residue" evidence="8">
    <location>
        <position position="1"/>
    </location>
</feature>
<gene>
    <name evidence="8" type="primary">AGL80</name>
    <name evidence="8" type="ORF">CR513_05133</name>
</gene>
<keyword evidence="4" id="KW-0804">Transcription</keyword>
<evidence type="ECO:0000256" key="5">
    <source>
        <dbReference type="ARBA" id="ARBA00023242"/>
    </source>
</evidence>
<keyword evidence="2" id="KW-0805">Transcription regulation</keyword>
<dbReference type="PROSITE" id="PS50066">
    <property type="entry name" value="MADS_BOX_2"/>
    <property type="match status" value="1"/>
</dbReference>
<protein>
    <submittedName>
        <fullName evidence="8">Agamous-like MADS-box protein AGL80</fullName>
    </submittedName>
</protein>
<dbReference type="OrthoDB" id="779403at2759"/>
<evidence type="ECO:0000256" key="3">
    <source>
        <dbReference type="ARBA" id="ARBA00023125"/>
    </source>
</evidence>
<name>A0A371I5N7_MUCPR</name>
<feature type="domain" description="MADS-box" evidence="7">
    <location>
        <begin position="73"/>
        <end position="121"/>
    </location>
</feature>
<reference evidence="8" key="1">
    <citation type="submission" date="2018-05" db="EMBL/GenBank/DDBJ databases">
        <title>Draft genome of Mucuna pruriens seed.</title>
        <authorList>
            <person name="Nnadi N.E."/>
            <person name="Vos R."/>
            <person name="Hasami M.H."/>
            <person name="Devisetty U.K."/>
            <person name="Aguiy J.C."/>
        </authorList>
    </citation>
    <scope>NUCLEOTIDE SEQUENCE [LARGE SCALE GENOMIC DNA]</scope>
    <source>
        <strain evidence="8">JCA_2017</strain>
    </source>
</reference>
<evidence type="ECO:0000259" key="7">
    <source>
        <dbReference type="PROSITE" id="PS50066"/>
    </source>
</evidence>
<dbReference type="InterPro" id="IPR002100">
    <property type="entry name" value="TF_MADSbox"/>
</dbReference>
<dbReference type="Pfam" id="PF00319">
    <property type="entry name" value="SRF-TF"/>
    <property type="match status" value="1"/>
</dbReference>
<dbReference type="GO" id="GO:0000981">
    <property type="term" value="F:DNA-binding transcription factor activity, RNA polymerase II-specific"/>
    <property type="evidence" value="ECO:0007669"/>
    <property type="project" value="InterPro"/>
</dbReference>
<dbReference type="CDD" id="cd00266">
    <property type="entry name" value="MADS_SRF_like"/>
    <property type="match status" value="1"/>
</dbReference>
<dbReference type="SMART" id="SM00432">
    <property type="entry name" value="MADS"/>
    <property type="match status" value="1"/>
</dbReference>
<dbReference type="PANTHER" id="PTHR48019">
    <property type="entry name" value="SERUM RESPONSE FACTOR HOMOLOG"/>
    <property type="match status" value="1"/>
</dbReference>
<feature type="transmembrane region" description="Helical" evidence="6">
    <location>
        <begin position="52"/>
        <end position="74"/>
    </location>
</feature>
<dbReference type="InterPro" id="IPR050142">
    <property type="entry name" value="MADS-box/MEF2_TF"/>
</dbReference>
<dbReference type="SUPFAM" id="SSF55455">
    <property type="entry name" value="SRF-like"/>
    <property type="match status" value="1"/>
</dbReference>
<comment type="subcellular location">
    <subcellularLocation>
        <location evidence="1">Nucleus</location>
    </subcellularLocation>
</comment>
<keyword evidence="5" id="KW-0539">Nucleus</keyword>
<keyword evidence="6" id="KW-0472">Membrane</keyword>
<keyword evidence="6" id="KW-0812">Transmembrane</keyword>
<dbReference type="Proteomes" id="UP000257109">
    <property type="component" value="Unassembled WGS sequence"/>
</dbReference>
<accession>A0A371I5N7</accession>
<evidence type="ECO:0000313" key="9">
    <source>
        <dbReference type="Proteomes" id="UP000257109"/>
    </source>
</evidence>
<proteinExistence type="predicted"/>
<comment type="caution">
    <text evidence="8">The sequence shown here is derived from an EMBL/GenBank/DDBJ whole genome shotgun (WGS) entry which is preliminary data.</text>
</comment>
<evidence type="ECO:0000256" key="6">
    <source>
        <dbReference type="SAM" id="Phobius"/>
    </source>
</evidence>
<evidence type="ECO:0000256" key="4">
    <source>
        <dbReference type="ARBA" id="ARBA00023163"/>
    </source>
</evidence>